<keyword evidence="3" id="KW-1185">Reference proteome</keyword>
<organism evidence="2 3">
    <name type="scientific">Acrocarpospora pleiomorpha</name>
    <dbReference type="NCBI Taxonomy" id="90975"/>
    <lineage>
        <taxon>Bacteria</taxon>
        <taxon>Bacillati</taxon>
        <taxon>Actinomycetota</taxon>
        <taxon>Actinomycetes</taxon>
        <taxon>Streptosporangiales</taxon>
        <taxon>Streptosporangiaceae</taxon>
        <taxon>Acrocarpospora</taxon>
    </lineage>
</organism>
<feature type="transmembrane region" description="Helical" evidence="1">
    <location>
        <begin position="192"/>
        <end position="214"/>
    </location>
</feature>
<dbReference type="AlphaFoldDB" id="A0A5M3XM08"/>
<protein>
    <submittedName>
        <fullName evidence="2">Uncharacterized protein</fullName>
    </submittedName>
</protein>
<feature type="transmembrane region" description="Helical" evidence="1">
    <location>
        <begin position="152"/>
        <end position="172"/>
    </location>
</feature>
<evidence type="ECO:0000256" key="1">
    <source>
        <dbReference type="SAM" id="Phobius"/>
    </source>
</evidence>
<gene>
    <name evidence="2" type="ORF">Aple_053120</name>
</gene>
<keyword evidence="1" id="KW-1133">Transmembrane helix</keyword>
<reference evidence="2 3" key="1">
    <citation type="submission" date="2019-10" db="EMBL/GenBank/DDBJ databases">
        <title>Whole genome shotgun sequence of Acrocarpospora pleiomorpha NBRC 16267.</title>
        <authorList>
            <person name="Ichikawa N."/>
            <person name="Kimura A."/>
            <person name="Kitahashi Y."/>
            <person name="Komaki H."/>
            <person name="Oguchi A."/>
        </authorList>
    </citation>
    <scope>NUCLEOTIDE SEQUENCE [LARGE SCALE GENOMIC DNA]</scope>
    <source>
        <strain evidence="2 3">NBRC 16267</strain>
    </source>
</reference>
<feature type="transmembrane region" description="Helical" evidence="1">
    <location>
        <begin position="124"/>
        <end position="145"/>
    </location>
</feature>
<name>A0A5M3XM08_9ACTN</name>
<dbReference type="EMBL" id="BLAF01000030">
    <property type="protein sequence ID" value="GES22415.1"/>
    <property type="molecule type" value="Genomic_DNA"/>
</dbReference>
<feature type="transmembrane region" description="Helical" evidence="1">
    <location>
        <begin position="45"/>
        <end position="69"/>
    </location>
</feature>
<dbReference type="OrthoDB" id="3543885at2"/>
<keyword evidence="1" id="KW-0812">Transmembrane</keyword>
<comment type="caution">
    <text evidence="2">The sequence shown here is derived from an EMBL/GenBank/DDBJ whole genome shotgun (WGS) entry which is preliminary data.</text>
</comment>
<dbReference type="Proteomes" id="UP000377595">
    <property type="component" value="Unassembled WGS sequence"/>
</dbReference>
<evidence type="ECO:0000313" key="3">
    <source>
        <dbReference type="Proteomes" id="UP000377595"/>
    </source>
</evidence>
<keyword evidence="1" id="KW-0472">Membrane</keyword>
<feature type="transmembrane region" description="Helical" evidence="1">
    <location>
        <begin position="12"/>
        <end position="33"/>
    </location>
</feature>
<feature type="transmembrane region" description="Helical" evidence="1">
    <location>
        <begin position="89"/>
        <end position="112"/>
    </location>
</feature>
<sequence>MREHRGVSREELKHSAVVTVTVLMVLGLVAAWSVLIPGVMVWDNIVVAVIGSLRLTGPVAAAFAAWVAVRKRRATRGERTIRQALKAPLAILAVVVGSFGATVLVLTLRAVLSEQAGRLLPSGLAMGAAGLTLYVVLGWMLGWAVPYAITPMLAGMATYALFTWIVEGSGWADRLAPAPPEPYDLFQGLSDGAFLDQTIWLLGISAALLLGWAAAVTRQPLALAAAMLAVLTAGTGVARLLSEPDALASAQKIVYSCQEWPITVCVHPGMRGGLTELGSAFTGIAARLSGTPAAFQRVEQRSRLTAGAEDAARGVIPIHVDDLDTGYADRAAAEFVERLSRPCTEPVSAGYRAIVAAWLRGEPLPAGPLVEHQNASAWFSGLSEEQRREWLRMFYADFANCRLSVNHFGGPAYAPRPSPTPLMPVPLMPASPGGMPSSAR</sequence>
<proteinExistence type="predicted"/>
<accession>A0A5M3XM08</accession>
<dbReference type="RefSeq" id="WP_155347360.1">
    <property type="nucleotide sequence ID" value="NZ_BAAAHM010000015.1"/>
</dbReference>
<feature type="transmembrane region" description="Helical" evidence="1">
    <location>
        <begin position="221"/>
        <end position="241"/>
    </location>
</feature>
<evidence type="ECO:0000313" key="2">
    <source>
        <dbReference type="EMBL" id="GES22415.1"/>
    </source>
</evidence>